<evidence type="ECO:0000313" key="8">
    <source>
        <dbReference type="EMBL" id="GAA0695063.1"/>
    </source>
</evidence>
<dbReference type="InterPro" id="IPR000620">
    <property type="entry name" value="EamA_dom"/>
</dbReference>
<feature type="transmembrane region" description="Helical" evidence="6">
    <location>
        <begin position="90"/>
        <end position="111"/>
    </location>
</feature>
<feature type="transmembrane region" description="Helical" evidence="6">
    <location>
        <begin position="148"/>
        <end position="166"/>
    </location>
</feature>
<evidence type="ECO:0000256" key="4">
    <source>
        <dbReference type="ARBA" id="ARBA00022989"/>
    </source>
</evidence>
<reference evidence="8 9" key="1">
    <citation type="journal article" date="2019" name="Int. J. Syst. Evol. Microbiol.">
        <title>The Global Catalogue of Microorganisms (GCM) 10K type strain sequencing project: providing services to taxonomists for standard genome sequencing and annotation.</title>
        <authorList>
            <consortium name="The Broad Institute Genomics Platform"/>
            <consortium name="The Broad Institute Genome Sequencing Center for Infectious Disease"/>
            <person name="Wu L."/>
            <person name="Ma J."/>
        </authorList>
    </citation>
    <scope>NUCLEOTIDE SEQUENCE [LARGE SCALE GENOMIC DNA]</scope>
    <source>
        <strain evidence="8 9">JCM 15134</strain>
    </source>
</reference>
<feature type="transmembrane region" description="Helical" evidence="6">
    <location>
        <begin position="240"/>
        <end position="260"/>
    </location>
</feature>
<comment type="subcellular location">
    <subcellularLocation>
        <location evidence="1">Membrane</location>
        <topology evidence="1">Multi-pass membrane protein</topology>
    </subcellularLocation>
</comment>
<evidence type="ECO:0000256" key="1">
    <source>
        <dbReference type="ARBA" id="ARBA00004141"/>
    </source>
</evidence>
<accession>A0ABN1I7J5</accession>
<dbReference type="InterPro" id="IPR037185">
    <property type="entry name" value="EmrE-like"/>
</dbReference>
<name>A0ABN1I7J5_9GAMM</name>
<keyword evidence="5 6" id="KW-0472">Membrane</keyword>
<feature type="transmembrane region" description="Helical" evidence="6">
    <location>
        <begin position="178"/>
        <end position="198"/>
    </location>
</feature>
<evidence type="ECO:0000259" key="7">
    <source>
        <dbReference type="Pfam" id="PF00892"/>
    </source>
</evidence>
<protein>
    <submittedName>
        <fullName evidence="8">EamA family transporter</fullName>
    </submittedName>
</protein>
<dbReference type="SUPFAM" id="SSF103481">
    <property type="entry name" value="Multidrug resistance efflux transporter EmrE"/>
    <property type="match status" value="2"/>
</dbReference>
<keyword evidence="9" id="KW-1185">Reference proteome</keyword>
<feature type="transmembrane region" description="Helical" evidence="6">
    <location>
        <begin position="34"/>
        <end position="53"/>
    </location>
</feature>
<proteinExistence type="inferred from homology"/>
<feature type="transmembrane region" description="Helical" evidence="6">
    <location>
        <begin position="266"/>
        <end position="284"/>
    </location>
</feature>
<feature type="transmembrane region" description="Helical" evidence="6">
    <location>
        <begin position="210"/>
        <end position="233"/>
    </location>
</feature>
<feature type="domain" description="EamA" evidence="7">
    <location>
        <begin position="147"/>
        <end position="283"/>
    </location>
</feature>
<evidence type="ECO:0000256" key="5">
    <source>
        <dbReference type="ARBA" id="ARBA00023136"/>
    </source>
</evidence>
<comment type="similarity">
    <text evidence="2">Belongs to the EamA transporter family.</text>
</comment>
<keyword evidence="3 6" id="KW-0812">Transmembrane</keyword>
<sequence>MSVPISYLAVVLIWSTTPLTIAWSSESVDPVLAAGLRMAIAAVLGLVLMALLRTPLPLHRRAQKTYACAAIGVFGAMCCAYLSSRYVPSGLISIMFGLAPILSAVLGQWLLDEPRFRAYRWAACLLAFSGLAVIFTDDVALGPDSLTGLLLLLLAVTLFSLSAVLVKRCNGQLNPLAHTVGALIWSLPGFAITGWLLSTGPVEIDVASRSFWSIIYLATFGSLLGFVCYFHVLRHLPPSTVALVTLITPVFALMLGHWLNDEPLTPGLWQGCLLVVAGLGLFFWGHRLQPEPKPEPARQD</sequence>
<comment type="caution">
    <text evidence="8">The sequence shown here is derived from an EMBL/GenBank/DDBJ whole genome shotgun (WGS) entry which is preliminary data.</text>
</comment>
<feature type="transmembrane region" description="Helical" evidence="6">
    <location>
        <begin position="65"/>
        <end position="84"/>
    </location>
</feature>
<keyword evidence="4 6" id="KW-1133">Transmembrane helix</keyword>
<evidence type="ECO:0000256" key="3">
    <source>
        <dbReference type="ARBA" id="ARBA00022692"/>
    </source>
</evidence>
<dbReference type="RefSeq" id="WP_343806119.1">
    <property type="nucleotide sequence ID" value="NZ_BAAAET010000003.1"/>
</dbReference>
<dbReference type="Proteomes" id="UP001499915">
    <property type="component" value="Unassembled WGS sequence"/>
</dbReference>
<dbReference type="EMBL" id="BAAAET010000003">
    <property type="protein sequence ID" value="GAA0695063.1"/>
    <property type="molecule type" value="Genomic_DNA"/>
</dbReference>
<evidence type="ECO:0000313" key="9">
    <source>
        <dbReference type="Proteomes" id="UP001499915"/>
    </source>
</evidence>
<dbReference type="InterPro" id="IPR050638">
    <property type="entry name" value="AA-Vitamin_Transporters"/>
</dbReference>
<gene>
    <name evidence="8" type="ORF">GCM10009104_23330</name>
</gene>
<evidence type="ECO:0000256" key="2">
    <source>
        <dbReference type="ARBA" id="ARBA00007362"/>
    </source>
</evidence>
<dbReference type="PANTHER" id="PTHR32322:SF2">
    <property type="entry name" value="EAMA DOMAIN-CONTAINING PROTEIN"/>
    <property type="match status" value="1"/>
</dbReference>
<dbReference type="Gene3D" id="1.10.3730.20">
    <property type="match status" value="1"/>
</dbReference>
<dbReference type="PANTHER" id="PTHR32322">
    <property type="entry name" value="INNER MEMBRANE TRANSPORTER"/>
    <property type="match status" value="1"/>
</dbReference>
<organism evidence="8 9">
    <name type="scientific">Marinobacterium maritimum</name>
    <dbReference type="NCBI Taxonomy" id="500162"/>
    <lineage>
        <taxon>Bacteria</taxon>
        <taxon>Pseudomonadati</taxon>
        <taxon>Pseudomonadota</taxon>
        <taxon>Gammaproteobacteria</taxon>
        <taxon>Oceanospirillales</taxon>
        <taxon>Oceanospirillaceae</taxon>
        <taxon>Marinobacterium</taxon>
    </lineage>
</organism>
<feature type="transmembrane region" description="Helical" evidence="6">
    <location>
        <begin position="118"/>
        <end position="136"/>
    </location>
</feature>
<dbReference type="Pfam" id="PF00892">
    <property type="entry name" value="EamA"/>
    <property type="match status" value="2"/>
</dbReference>
<feature type="domain" description="EamA" evidence="7">
    <location>
        <begin position="8"/>
        <end position="135"/>
    </location>
</feature>
<evidence type="ECO:0000256" key="6">
    <source>
        <dbReference type="SAM" id="Phobius"/>
    </source>
</evidence>